<sequence length="94" mass="10707">MNIKTIKRNFIASTFPVISLITFGIYPLVMSIMLFLNYDKFKNIEICLACAISALLGIPLFLFVPFIMGFILKPKSNSEIIQMNKNEEELSIID</sequence>
<organism evidence="2 3">
    <name type="scientific">Candidatus Ureaplasma intestinipullorum</name>
    <dbReference type="NCBI Taxonomy" id="2838770"/>
    <lineage>
        <taxon>Bacteria</taxon>
        <taxon>Bacillati</taxon>
        <taxon>Mycoplasmatota</taxon>
        <taxon>Mycoplasmoidales</taxon>
        <taxon>Mycoplasmoidaceae</taxon>
        <taxon>Ureaplasma</taxon>
    </lineage>
</organism>
<keyword evidence="1" id="KW-1133">Transmembrane helix</keyword>
<evidence type="ECO:0000313" key="2">
    <source>
        <dbReference type="EMBL" id="MBU3830776.1"/>
    </source>
</evidence>
<evidence type="ECO:0000313" key="3">
    <source>
        <dbReference type="Proteomes" id="UP000824247"/>
    </source>
</evidence>
<dbReference type="EMBL" id="JAHLFM010000020">
    <property type="protein sequence ID" value="MBU3830776.1"/>
    <property type="molecule type" value="Genomic_DNA"/>
</dbReference>
<reference evidence="2" key="1">
    <citation type="journal article" date="2021" name="PeerJ">
        <title>Extensive microbial diversity within the chicken gut microbiome revealed by metagenomics and culture.</title>
        <authorList>
            <person name="Gilroy R."/>
            <person name="Ravi A."/>
            <person name="Getino M."/>
            <person name="Pursley I."/>
            <person name="Horton D.L."/>
            <person name="Alikhan N.F."/>
            <person name="Baker D."/>
            <person name="Gharbi K."/>
            <person name="Hall N."/>
            <person name="Watson M."/>
            <person name="Adriaenssens E.M."/>
            <person name="Foster-Nyarko E."/>
            <person name="Jarju S."/>
            <person name="Secka A."/>
            <person name="Antonio M."/>
            <person name="Oren A."/>
            <person name="Chaudhuri R.R."/>
            <person name="La Ragione R."/>
            <person name="Hildebrand F."/>
            <person name="Pallen M.J."/>
        </authorList>
    </citation>
    <scope>NUCLEOTIDE SEQUENCE</scope>
    <source>
        <strain evidence="2">A5-1222</strain>
    </source>
</reference>
<reference evidence="2" key="2">
    <citation type="submission" date="2021-04" db="EMBL/GenBank/DDBJ databases">
        <authorList>
            <person name="Gilroy R."/>
        </authorList>
    </citation>
    <scope>NUCLEOTIDE SEQUENCE</scope>
    <source>
        <strain evidence="2">A5-1222</strain>
    </source>
</reference>
<proteinExistence type="predicted"/>
<evidence type="ECO:0000256" key="1">
    <source>
        <dbReference type="SAM" id="Phobius"/>
    </source>
</evidence>
<feature type="transmembrane region" description="Helical" evidence="1">
    <location>
        <begin position="46"/>
        <end position="72"/>
    </location>
</feature>
<dbReference type="Proteomes" id="UP000824247">
    <property type="component" value="Unassembled WGS sequence"/>
</dbReference>
<protein>
    <submittedName>
        <fullName evidence="2">Uncharacterized protein</fullName>
    </submittedName>
</protein>
<feature type="transmembrane region" description="Helical" evidence="1">
    <location>
        <begin position="12"/>
        <end position="34"/>
    </location>
</feature>
<name>A0A9E2KVZ7_9BACT</name>
<keyword evidence="1" id="KW-0472">Membrane</keyword>
<comment type="caution">
    <text evidence="2">The sequence shown here is derived from an EMBL/GenBank/DDBJ whole genome shotgun (WGS) entry which is preliminary data.</text>
</comment>
<accession>A0A9E2KVZ7</accession>
<gene>
    <name evidence="2" type="ORF">H9897_01320</name>
</gene>
<keyword evidence="1" id="KW-0812">Transmembrane</keyword>
<dbReference type="AlphaFoldDB" id="A0A9E2KVZ7"/>